<dbReference type="PANTHER" id="PTHR10340">
    <property type="entry name" value="SPHINGOMYELIN PHOSPHODIESTERASE"/>
    <property type="match status" value="1"/>
</dbReference>
<protein>
    <submittedName>
        <fullName evidence="6">Endopolyphosphatase</fullName>
    </submittedName>
</protein>
<dbReference type="CDD" id="cd00842">
    <property type="entry name" value="MPP_ASMase"/>
    <property type="match status" value="1"/>
</dbReference>
<comment type="caution">
    <text evidence="6">The sequence shown here is derived from an EMBL/GenBank/DDBJ whole genome shotgun (WGS) entry which is preliminary data.</text>
</comment>
<sequence>MRTAIVLSILSLATQVVGLHDVQAPFSAADAVDRPAALDKKRELKGRFLHITDLHPDPFYKEGATFGSSCHLKPGEKPHSGSAKGQWKRRLDFYGDERDDDAEFDFGEEDFNTTDVDSSRNYRKSDTAGKYGNILSDCDSPQALIDLTFDWLKKEWVDEIDFVVWTGDSARHDSDRNLPRSPKEIFNLNQQMAQKMLDTFGKHVPIIPTMGNNDIWPHNIILPGPNRVTEELLRIWKNWIPEEQHHVFERGAYFSTEVIPDQLAVISLNTMYWFESNSAVDGCRDRSSDPGALQMDWLEVQLDNFRERGMQVYLIGHVPPHEGLYYDNCYLRYGDLSLRYQDTIVSHLYGHMNIDHFFFMDVSALESKGAYDFAVYGEALNGTGRLEQKDPRHGVKTFSGPELKHGHHLVNYDRFSAFSKKGDRLKESLMNSFGGLPAQPLLKQKDYAVINVAPSIVPAYLPAARVFSYNISGVTLDPEVRLRKPVTKLPQDEDDEEVEETEEEGGILLEFDEDGYLKKKKGKKGGKKDDCKKPENEDKPHCVFKRKPRYSSPQSPSRTNTGLSLLGFTQFYLPDIEDTDKPPEFKIEYSTFHAKKLAPPKASGEQPSQPPPVPYHMLPGYDPVLESDGKGDDTSEAESKLWKELKDITPFPLKDLTIKRWISLGRELGSNKDAWNKFTDLMFVSSGGA</sequence>
<evidence type="ECO:0000256" key="3">
    <source>
        <dbReference type="SAM" id="MobiDB-lite"/>
    </source>
</evidence>
<feature type="compositionally biased region" description="Acidic residues" evidence="3">
    <location>
        <begin position="492"/>
        <end position="505"/>
    </location>
</feature>
<evidence type="ECO:0000256" key="4">
    <source>
        <dbReference type="SAM" id="SignalP"/>
    </source>
</evidence>
<dbReference type="OrthoDB" id="348678at2759"/>
<dbReference type="AlphaFoldDB" id="K1V9Z7"/>
<evidence type="ECO:0000313" key="7">
    <source>
        <dbReference type="Proteomes" id="UP000006757"/>
    </source>
</evidence>
<keyword evidence="7" id="KW-1185">Reference proteome</keyword>
<dbReference type="OMA" id="LRFQDTI"/>
<proteinExistence type="predicted"/>
<evidence type="ECO:0000259" key="5">
    <source>
        <dbReference type="Pfam" id="PF00149"/>
    </source>
</evidence>
<dbReference type="GO" id="GO:0006798">
    <property type="term" value="P:polyphosphate catabolic process"/>
    <property type="evidence" value="ECO:0007669"/>
    <property type="project" value="TreeGrafter"/>
</dbReference>
<dbReference type="EMBL" id="AMBO01000408">
    <property type="protein sequence ID" value="EKC97545.1"/>
    <property type="molecule type" value="Genomic_DNA"/>
</dbReference>
<dbReference type="InterPro" id="IPR029052">
    <property type="entry name" value="Metallo-depent_PP-like"/>
</dbReference>
<dbReference type="Proteomes" id="UP000006757">
    <property type="component" value="Unassembled WGS sequence"/>
</dbReference>
<keyword evidence="2" id="KW-0325">Glycoprotein</keyword>
<feature type="compositionally biased region" description="Basic and acidic residues" evidence="3">
    <location>
        <begin position="627"/>
        <end position="639"/>
    </location>
</feature>
<evidence type="ECO:0000313" key="6">
    <source>
        <dbReference type="EMBL" id="EKC97545.1"/>
    </source>
</evidence>
<feature type="region of interest" description="Disordered" evidence="3">
    <location>
        <begin position="485"/>
        <end position="505"/>
    </location>
</feature>
<dbReference type="GO" id="GO:0000298">
    <property type="term" value="F:endopolyphosphatase activity"/>
    <property type="evidence" value="ECO:0007669"/>
    <property type="project" value="TreeGrafter"/>
</dbReference>
<feature type="signal peptide" evidence="4">
    <location>
        <begin position="1"/>
        <end position="18"/>
    </location>
</feature>
<reference evidence="6 7" key="1">
    <citation type="journal article" date="2012" name="Eukaryot. Cell">
        <title>Genome sequence of the Trichosporon asahii environmental strain CBS 8904.</title>
        <authorList>
            <person name="Yang R.Y."/>
            <person name="Li H.T."/>
            <person name="Zhu H."/>
            <person name="Zhou G.P."/>
            <person name="Wang M."/>
            <person name="Wang L."/>
        </authorList>
    </citation>
    <scope>NUCLEOTIDE SEQUENCE [LARGE SCALE GENOMIC DNA]</scope>
    <source>
        <strain evidence="6 7">CBS 8904</strain>
    </source>
</reference>
<keyword evidence="4" id="KW-0732">Signal</keyword>
<name>K1V9Z7_TRIAC</name>
<dbReference type="GO" id="GO:0005615">
    <property type="term" value="C:extracellular space"/>
    <property type="evidence" value="ECO:0007669"/>
    <property type="project" value="TreeGrafter"/>
</dbReference>
<accession>K1V9Z7</accession>
<dbReference type="InterPro" id="IPR004843">
    <property type="entry name" value="Calcineurin-like_PHP"/>
</dbReference>
<feature type="compositionally biased region" description="Basic and acidic residues" evidence="3">
    <location>
        <begin position="527"/>
        <end position="541"/>
    </location>
</feature>
<dbReference type="Pfam" id="PF00149">
    <property type="entry name" value="Metallophos"/>
    <property type="match status" value="1"/>
</dbReference>
<dbReference type="STRING" id="1220162.K1V9Z7"/>
<dbReference type="HOGENOM" id="CLU_013424_2_0_1"/>
<dbReference type="GO" id="GO:0004309">
    <property type="term" value="F:exopolyphosphatase activity"/>
    <property type="evidence" value="ECO:0007669"/>
    <property type="project" value="TreeGrafter"/>
</dbReference>
<dbReference type="GO" id="GO:0000324">
    <property type="term" value="C:fungal-type vacuole"/>
    <property type="evidence" value="ECO:0007669"/>
    <property type="project" value="TreeGrafter"/>
</dbReference>
<feature type="domain" description="Calcineurin-like phosphoesterase" evidence="5">
    <location>
        <begin position="47"/>
        <end position="325"/>
    </location>
</feature>
<feature type="compositionally biased region" description="Polar residues" evidence="3">
    <location>
        <begin position="551"/>
        <end position="561"/>
    </location>
</feature>
<dbReference type="InterPro" id="IPR041805">
    <property type="entry name" value="ASMase/PPN1_MPP"/>
</dbReference>
<dbReference type="PANTHER" id="PTHR10340:SF55">
    <property type="entry name" value="ENDOPOLYPHOSPHATASE"/>
    <property type="match status" value="1"/>
</dbReference>
<dbReference type="GO" id="GO:0008081">
    <property type="term" value="F:phosphoric diester hydrolase activity"/>
    <property type="evidence" value="ECO:0007669"/>
    <property type="project" value="TreeGrafter"/>
</dbReference>
<organism evidence="6 7">
    <name type="scientific">Trichosporon asahii var. asahii (strain CBS 8904)</name>
    <name type="common">Yeast</name>
    <dbReference type="NCBI Taxonomy" id="1220162"/>
    <lineage>
        <taxon>Eukaryota</taxon>
        <taxon>Fungi</taxon>
        <taxon>Dikarya</taxon>
        <taxon>Basidiomycota</taxon>
        <taxon>Agaricomycotina</taxon>
        <taxon>Tremellomycetes</taxon>
        <taxon>Trichosporonales</taxon>
        <taxon>Trichosporonaceae</taxon>
        <taxon>Trichosporon</taxon>
    </lineage>
</organism>
<gene>
    <name evidence="6" type="ORF">A1Q2_08160</name>
</gene>
<feature type="region of interest" description="Disordered" evidence="3">
    <location>
        <begin position="597"/>
        <end position="639"/>
    </location>
</feature>
<dbReference type="eggNOG" id="KOG3770">
    <property type="taxonomic scope" value="Eukaryota"/>
</dbReference>
<feature type="chain" id="PRO_5003853643" evidence="4">
    <location>
        <begin position="19"/>
        <end position="689"/>
    </location>
</feature>
<dbReference type="FunCoup" id="K1V9Z7">
    <property type="interactions" value="43"/>
</dbReference>
<keyword evidence="1" id="KW-0378">Hydrolase</keyword>
<feature type="region of interest" description="Disordered" evidence="3">
    <location>
        <begin position="519"/>
        <end position="561"/>
    </location>
</feature>
<dbReference type="InParanoid" id="K1V9Z7"/>
<dbReference type="SUPFAM" id="SSF56300">
    <property type="entry name" value="Metallo-dependent phosphatases"/>
    <property type="match status" value="1"/>
</dbReference>
<evidence type="ECO:0000256" key="1">
    <source>
        <dbReference type="ARBA" id="ARBA00022801"/>
    </source>
</evidence>
<evidence type="ECO:0000256" key="2">
    <source>
        <dbReference type="ARBA" id="ARBA00023180"/>
    </source>
</evidence>